<feature type="transmembrane region" description="Helical" evidence="1">
    <location>
        <begin position="32"/>
        <end position="49"/>
    </location>
</feature>
<evidence type="ECO:0000313" key="3">
    <source>
        <dbReference type="Proteomes" id="UP001596162"/>
    </source>
</evidence>
<comment type="caution">
    <text evidence="2">The sequence shown here is derived from an EMBL/GenBank/DDBJ whole genome shotgun (WGS) entry which is preliminary data.</text>
</comment>
<evidence type="ECO:0000256" key="1">
    <source>
        <dbReference type="SAM" id="Phobius"/>
    </source>
</evidence>
<accession>A0ABW0C4J1</accession>
<dbReference type="Proteomes" id="UP001596162">
    <property type="component" value="Unassembled WGS sequence"/>
</dbReference>
<keyword evidence="1" id="KW-0472">Membrane</keyword>
<keyword evidence="1" id="KW-0812">Transmembrane</keyword>
<sequence>MLNILSLRFQIPTQSQNPGDSGTIDLSQPFDLIVYIILPIFFIIIYFLWKRMKKQDKNKQ</sequence>
<keyword evidence="1" id="KW-1133">Transmembrane helix</keyword>
<proteinExistence type="predicted"/>
<reference evidence="3" key="1">
    <citation type="journal article" date="2019" name="Int. J. Syst. Evol. Microbiol.">
        <title>The Global Catalogue of Microorganisms (GCM) 10K type strain sequencing project: providing services to taxonomists for standard genome sequencing and annotation.</title>
        <authorList>
            <consortium name="The Broad Institute Genomics Platform"/>
            <consortium name="The Broad Institute Genome Sequencing Center for Infectious Disease"/>
            <person name="Wu L."/>
            <person name="Ma J."/>
        </authorList>
    </citation>
    <scope>NUCLEOTIDE SEQUENCE [LARGE SCALE GENOMIC DNA]</scope>
    <source>
        <strain evidence="3">JCM 17978</strain>
    </source>
</reference>
<protein>
    <submittedName>
        <fullName evidence="2">Adenylosuccinate synthetase</fullName>
    </submittedName>
</protein>
<dbReference type="EMBL" id="JBHSLA010000002">
    <property type="protein sequence ID" value="MFC5195083.1"/>
    <property type="molecule type" value="Genomic_DNA"/>
</dbReference>
<organism evidence="2 3">
    <name type="scientific">Bizionia hallyeonensis</name>
    <dbReference type="NCBI Taxonomy" id="1123757"/>
    <lineage>
        <taxon>Bacteria</taxon>
        <taxon>Pseudomonadati</taxon>
        <taxon>Bacteroidota</taxon>
        <taxon>Flavobacteriia</taxon>
        <taxon>Flavobacteriales</taxon>
        <taxon>Flavobacteriaceae</taxon>
        <taxon>Bizionia</taxon>
    </lineage>
</organism>
<dbReference type="RefSeq" id="WP_248399648.1">
    <property type="nucleotide sequence ID" value="NZ_JBHSLA010000002.1"/>
</dbReference>
<name>A0ABW0C4J1_9FLAO</name>
<gene>
    <name evidence="2" type="ORF">ACFPH8_07045</name>
</gene>
<keyword evidence="3" id="KW-1185">Reference proteome</keyword>
<evidence type="ECO:0000313" key="2">
    <source>
        <dbReference type="EMBL" id="MFC5195083.1"/>
    </source>
</evidence>